<keyword evidence="1" id="KW-1133">Transmembrane helix</keyword>
<feature type="transmembrane region" description="Helical" evidence="1">
    <location>
        <begin position="71"/>
        <end position="89"/>
    </location>
</feature>
<proteinExistence type="predicted"/>
<keyword evidence="3" id="KW-1185">Reference proteome</keyword>
<dbReference type="NCBIfam" id="NF046002">
    <property type="entry name" value="MAG3450_fam"/>
    <property type="match status" value="1"/>
</dbReference>
<evidence type="ECO:0000313" key="3">
    <source>
        <dbReference type="Proteomes" id="UP001059252"/>
    </source>
</evidence>
<dbReference type="EMBL" id="CP102734">
    <property type="protein sequence ID" value="UVD81985.1"/>
    <property type="molecule type" value="Genomic_DNA"/>
</dbReference>
<evidence type="ECO:0000313" key="2">
    <source>
        <dbReference type="EMBL" id="UVD81985.1"/>
    </source>
</evidence>
<keyword evidence="1" id="KW-0812">Transmembrane</keyword>
<dbReference type="RefSeq" id="WP_258211159.1">
    <property type="nucleotide sequence ID" value="NZ_CP102734.1"/>
</dbReference>
<name>A0ABY5RCQ0_9MOLU</name>
<accession>A0ABY5RCQ0</accession>
<feature type="transmembrane region" description="Helical" evidence="1">
    <location>
        <begin position="41"/>
        <end position="64"/>
    </location>
</feature>
<feature type="transmembrane region" description="Helical" evidence="1">
    <location>
        <begin position="95"/>
        <end position="115"/>
    </location>
</feature>
<gene>
    <name evidence="2" type="ORF">NV226_01610</name>
</gene>
<sequence>MKIKNLLASNNLVSFLFIIIPNIFIWVFAGGDIQKNNTNFLTTLIIVLSVNISLAALIFIILILKWIKPDVIKTALPSLIIFPAIILTYDTNTWIRFAIIVTLIITFSIASIYLYEAFLKRNKKKETQKENINK</sequence>
<reference evidence="2" key="1">
    <citation type="submission" date="2022-08" db="EMBL/GenBank/DDBJ databases">
        <title>Complete genome of Mycoplasma iguanae type strain 2327.</title>
        <authorList>
            <person name="Spergser J."/>
        </authorList>
    </citation>
    <scope>NUCLEOTIDE SEQUENCE</scope>
    <source>
        <strain evidence="2">2327</strain>
    </source>
</reference>
<organism evidence="2 3">
    <name type="scientific">Mycoplasma iguanae</name>
    <dbReference type="NCBI Taxonomy" id="292461"/>
    <lineage>
        <taxon>Bacteria</taxon>
        <taxon>Bacillati</taxon>
        <taxon>Mycoplasmatota</taxon>
        <taxon>Mollicutes</taxon>
        <taxon>Mycoplasmataceae</taxon>
        <taxon>Mycoplasma</taxon>
    </lineage>
</organism>
<keyword evidence="1" id="KW-0472">Membrane</keyword>
<dbReference type="Proteomes" id="UP001059252">
    <property type="component" value="Chromosome"/>
</dbReference>
<evidence type="ECO:0000256" key="1">
    <source>
        <dbReference type="SAM" id="Phobius"/>
    </source>
</evidence>
<feature type="transmembrane region" description="Helical" evidence="1">
    <location>
        <begin position="12"/>
        <end position="29"/>
    </location>
</feature>
<protein>
    <submittedName>
        <fullName evidence="2">Uncharacterized protein</fullName>
    </submittedName>
</protein>